<evidence type="ECO:0000313" key="2">
    <source>
        <dbReference type="Proteomes" id="UP000011864"/>
    </source>
</evidence>
<evidence type="ECO:0000313" key="1">
    <source>
        <dbReference type="EMBL" id="AGH42682.1"/>
    </source>
</evidence>
<dbReference type="Proteomes" id="UP000011864">
    <property type="component" value="Chromosome"/>
</dbReference>
<sequence>MFVKADICNENLHDESLPFASDIKYSESGHAPFLAMFK</sequence>
<dbReference type="HOGENOM" id="CLU_3331164_0_0_6"/>
<keyword evidence="2" id="KW-1185">Reference proteome</keyword>
<name>K6Z1K0_9ALTE</name>
<reference evidence="1 2" key="1">
    <citation type="journal article" date="2013" name="Genome Announc.">
        <title>Complete Genome Sequence of Glaciecola psychrophila Strain 170T.</title>
        <authorList>
            <person name="Yin J."/>
            <person name="Chen J."/>
            <person name="Liu G."/>
            <person name="Yu Y."/>
            <person name="Song L."/>
            <person name="Wang X."/>
            <person name="Qu X."/>
        </authorList>
    </citation>
    <scope>NUCLEOTIDE SEQUENCE [LARGE SCALE GENOMIC DNA]</scope>
    <source>
        <strain evidence="1 2">170</strain>
    </source>
</reference>
<organism evidence="1 2">
    <name type="scientific">Paraglaciecola psychrophila 170</name>
    <dbReference type="NCBI Taxonomy" id="1129794"/>
    <lineage>
        <taxon>Bacteria</taxon>
        <taxon>Pseudomonadati</taxon>
        <taxon>Pseudomonadota</taxon>
        <taxon>Gammaproteobacteria</taxon>
        <taxon>Alteromonadales</taxon>
        <taxon>Alteromonadaceae</taxon>
        <taxon>Paraglaciecola</taxon>
    </lineage>
</organism>
<dbReference type="EMBL" id="CP003837">
    <property type="protein sequence ID" value="AGH42682.1"/>
    <property type="molecule type" value="Genomic_DNA"/>
</dbReference>
<dbReference type="PATRIC" id="fig|1129794.4.peg.567"/>
<dbReference type="AlphaFoldDB" id="K6Z1K0"/>
<gene>
    <name evidence="1" type="ORF">C427_0572</name>
</gene>
<protein>
    <submittedName>
        <fullName evidence="1">Uncharacterized protein</fullName>
    </submittedName>
</protein>
<dbReference type="STRING" id="1129794.C427_0572"/>
<accession>K6Z1K0</accession>
<proteinExistence type="predicted"/>
<dbReference type="KEGG" id="gps:C427_0572"/>